<evidence type="ECO:0000313" key="2">
    <source>
        <dbReference type="Proteomes" id="UP001152320"/>
    </source>
</evidence>
<organism evidence="1 2">
    <name type="scientific">Holothuria leucospilota</name>
    <name type="common">Black long sea cucumber</name>
    <name type="synonym">Mertensiothuria leucospilota</name>
    <dbReference type="NCBI Taxonomy" id="206669"/>
    <lineage>
        <taxon>Eukaryota</taxon>
        <taxon>Metazoa</taxon>
        <taxon>Echinodermata</taxon>
        <taxon>Eleutherozoa</taxon>
        <taxon>Echinozoa</taxon>
        <taxon>Holothuroidea</taxon>
        <taxon>Aspidochirotacea</taxon>
        <taxon>Aspidochirotida</taxon>
        <taxon>Holothuriidae</taxon>
        <taxon>Holothuria</taxon>
    </lineage>
</organism>
<evidence type="ECO:0000313" key="1">
    <source>
        <dbReference type="EMBL" id="KAJ8024405.1"/>
    </source>
</evidence>
<name>A0A9Q0YN82_HOLLE</name>
<gene>
    <name evidence="1" type="ORF">HOLleu_34306</name>
</gene>
<dbReference type="EMBL" id="JAIZAY010000018">
    <property type="protein sequence ID" value="KAJ8024405.1"/>
    <property type="molecule type" value="Genomic_DNA"/>
</dbReference>
<reference evidence="1" key="1">
    <citation type="submission" date="2021-10" db="EMBL/GenBank/DDBJ databases">
        <title>Tropical sea cucumber genome reveals ecological adaptation and Cuvierian tubules defense mechanism.</title>
        <authorList>
            <person name="Chen T."/>
        </authorList>
    </citation>
    <scope>NUCLEOTIDE SEQUENCE</scope>
    <source>
        <strain evidence="1">Nanhai2018</strain>
        <tissue evidence="1">Muscle</tissue>
    </source>
</reference>
<dbReference type="AlphaFoldDB" id="A0A9Q0YN82"/>
<accession>A0A9Q0YN82</accession>
<sequence>MIARKVRCDAGQRSCSISYLRNNSVDERPRLPSPSIQRHSVIVRGRVEAEDDKNYEYVQHMVQIPQSIQQTDSYLIPDVQPPYSALINLEIKQLGSDSHRYDLMNPGTASDFGSLPDVTLQNDYGSSHDVTIPTMDMIYEVNPAEFLHSERERSLQEDVAKKLSKLQLVTSDKRTPRFSNTTIRSSVLNNDVQSVSSCVSSFSDLSYFALDENSIPCEVYERYSMAKYSKKKKNTMLGELNESPKLTF</sequence>
<comment type="caution">
    <text evidence="1">The sequence shown here is derived from an EMBL/GenBank/DDBJ whole genome shotgun (WGS) entry which is preliminary data.</text>
</comment>
<keyword evidence="2" id="KW-1185">Reference proteome</keyword>
<proteinExistence type="predicted"/>
<protein>
    <submittedName>
        <fullName evidence="1">Uncharacterized protein</fullName>
    </submittedName>
</protein>
<dbReference type="Proteomes" id="UP001152320">
    <property type="component" value="Chromosome 18"/>
</dbReference>